<name>A0A0P0XIP0_ORYSJ</name>
<dbReference type="PaxDb" id="39947-A0A0P0XIP0"/>
<dbReference type="EMBL" id="AP014965">
    <property type="protein sequence ID" value="BAT06929.1"/>
    <property type="molecule type" value="Genomic_DNA"/>
</dbReference>
<feature type="compositionally biased region" description="Polar residues" evidence="1">
    <location>
        <begin position="21"/>
        <end position="30"/>
    </location>
</feature>
<feature type="region of interest" description="Disordered" evidence="1">
    <location>
        <begin position="1"/>
        <end position="130"/>
    </location>
</feature>
<feature type="non-terminal residue" evidence="2">
    <location>
        <position position="1"/>
    </location>
</feature>
<sequence>PSTLPPPHVPPRFSRIDRETSTTSSPSATRISVPPPGSGSRLHDDDGRPPFSAHGLHRLPFRRRRLELVPPPSRRPLPICSTQAAATPLRQPRGALGSQPPAPVALQPPPRRRHGGRLHGSPTVVGGGDGGQGRWLGEVWPSPKASCLDISGNCPCRLVYFLPSTRLIAKDW</sequence>
<proteinExistence type="predicted"/>
<evidence type="ECO:0000313" key="3">
    <source>
        <dbReference type="Proteomes" id="UP000059680"/>
    </source>
</evidence>
<keyword evidence="3" id="KW-1185">Reference proteome</keyword>
<reference evidence="2 3" key="3">
    <citation type="journal article" date="2013" name="Rice">
        <title>Improvement of the Oryza sativa Nipponbare reference genome using next generation sequence and optical map data.</title>
        <authorList>
            <person name="Kawahara Y."/>
            <person name="de la Bastide M."/>
            <person name="Hamilton J.P."/>
            <person name="Kanamori H."/>
            <person name="McCombie W.R."/>
            <person name="Ouyang S."/>
            <person name="Schwartz D.C."/>
            <person name="Tanaka T."/>
            <person name="Wu J."/>
            <person name="Zhou S."/>
            <person name="Childs K.L."/>
            <person name="Davidson R.M."/>
            <person name="Lin H."/>
            <person name="Quesada-Ocampo L."/>
            <person name="Vaillancourt B."/>
            <person name="Sakai H."/>
            <person name="Lee S.S."/>
            <person name="Kim J."/>
            <person name="Numa H."/>
            <person name="Itoh T."/>
            <person name="Buell C.R."/>
            <person name="Matsumoto T."/>
        </authorList>
    </citation>
    <scope>NUCLEOTIDE SEQUENCE [LARGE SCALE GENOMIC DNA]</scope>
    <source>
        <strain evidence="3">cv. Nipponbare</strain>
    </source>
</reference>
<accession>A0A0P0XIP0</accession>
<gene>
    <name evidence="2" type="ordered locus">Os09g0129400</name>
    <name evidence="2" type="ORF">OSNPB_090129400</name>
</gene>
<protein>
    <submittedName>
        <fullName evidence="2">Os09g0129400 protein</fullName>
    </submittedName>
</protein>
<dbReference type="InParanoid" id="A0A0P0XIP0"/>
<feature type="compositionally biased region" description="Pro residues" evidence="1">
    <location>
        <begin position="100"/>
        <end position="109"/>
    </location>
</feature>
<reference evidence="3" key="1">
    <citation type="journal article" date="2005" name="Nature">
        <title>The map-based sequence of the rice genome.</title>
        <authorList>
            <consortium name="International rice genome sequencing project (IRGSP)"/>
            <person name="Matsumoto T."/>
            <person name="Wu J."/>
            <person name="Kanamori H."/>
            <person name="Katayose Y."/>
            <person name="Fujisawa M."/>
            <person name="Namiki N."/>
            <person name="Mizuno H."/>
            <person name="Yamamoto K."/>
            <person name="Antonio B.A."/>
            <person name="Baba T."/>
            <person name="Sakata K."/>
            <person name="Nagamura Y."/>
            <person name="Aoki H."/>
            <person name="Arikawa K."/>
            <person name="Arita K."/>
            <person name="Bito T."/>
            <person name="Chiden Y."/>
            <person name="Fujitsuka N."/>
            <person name="Fukunaka R."/>
            <person name="Hamada M."/>
            <person name="Harada C."/>
            <person name="Hayashi A."/>
            <person name="Hijishita S."/>
            <person name="Honda M."/>
            <person name="Hosokawa S."/>
            <person name="Ichikawa Y."/>
            <person name="Idonuma A."/>
            <person name="Iijima M."/>
            <person name="Ikeda M."/>
            <person name="Ikeno M."/>
            <person name="Ito K."/>
            <person name="Ito S."/>
            <person name="Ito T."/>
            <person name="Ito Y."/>
            <person name="Ito Y."/>
            <person name="Iwabuchi A."/>
            <person name="Kamiya K."/>
            <person name="Karasawa W."/>
            <person name="Kurita K."/>
            <person name="Katagiri S."/>
            <person name="Kikuta A."/>
            <person name="Kobayashi H."/>
            <person name="Kobayashi N."/>
            <person name="Machita K."/>
            <person name="Maehara T."/>
            <person name="Masukawa M."/>
            <person name="Mizubayashi T."/>
            <person name="Mukai Y."/>
            <person name="Nagasaki H."/>
            <person name="Nagata Y."/>
            <person name="Naito S."/>
            <person name="Nakashima M."/>
            <person name="Nakama Y."/>
            <person name="Nakamichi Y."/>
            <person name="Nakamura M."/>
            <person name="Meguro A."/>
            <person name="Negishi M."/>
            <person name="Ohta I."/>
            <person name="Ohta T."/>
            <person name="Okamoto M."/>
            <person name="Ono N."/>
            <person name="Saji S."/>
            <person name="Sakaguchi M."/>
            <person name="Sakai K."/>
            <person name="Shibata M."/>
            <person name="Shimokawa T."/>
            <person name="Song J."/>
            <person name="Takazaki Y."/>
            <person name="Terasawa K."/>
            <person name="Tsugane M."/>
            <person name="Tsuji K."/>
            <person name="Ueda S."/>
            <person name="Waki K."/>
            <person name="Yamagata H."/>
            <person name="Yamamoto M."/>
            <person name="Yamamoto S."/>
            <person name="Yamane H."/>
            <person name="Yoshiki S."/>
            <person name="Yoshihara R."/>
            <person name="Yukawa K."/>
            <person name="Zhong H."/>
            <person name="Yano M."/>
            <person name="Yuan Q."/>
            <person name="Ouyang S."/>
            <person name="Liu J."/>
            <person name="Jones K.M."/>
            <person name="Gansberger K."/>
            <person name="Moffat K."/>
            <person name="Hill J."/>
            <person name="Bera J."/>
            <person name="Fadrosh D."/>
            <person name="Jin S."/>
            <person name="Johri S."/>
            <person name="Kim M."/>
            <person name="Overton L."/>
            <person name="Reardon M."/>
            <person name="Tsitrin T."/>
            <person name="Vuong H."/>
            <person name="Weaver B."/>
            <person name="Ciecko A."/>
            <person name="Tallon L."/>
            <person name="Jackson J."/>
            <person name="Pai G."/>
            <person name="Aken S.V."/>
            <person name="Utterback T."/>
            <person name="Reidmuller S."/>
            <person name="Feldblyum T."/>
            <person name="Hsiao J."/>
            <person name="Zismann V."/>
            <person name="Iobst S."/>
            <person name="de Vazeille A.R."/>
            <person name="Buell C.R."/>
            <person name="Ying K."/>
            <person name="Li Y."/>
            <person name="Lu T."/>
            <person name="Huang Y."/>
            <person name="Zhao Q."/>
            <person name="Feng Q."/>
            <person name="Zhang L."/>
            <person name="Zhu J."/>
            <person name="Weng Q."/>
            <person name="Mu J."/>
            <person name="Lu Y."/>
            <person name="Fan D."/>
            <person name="Liu Y."/>
            <person name="Guan J."/>
            <person name="Zhang Y."/>
            <person name="Yu S."/>
            <person name="Liu X."/>
            <person name="Zhang Y."/>
            <person name="Hong G."/>
            <person name="Han B."/>
            <person name="Choisne N."/>
            <person name="Demange N."/>
            <person name="Orjeda G."/>
            <person name="Samain S."/>
            <person name="Cattolico L."/>
            <person name="Pelletier E."/>
            <person name="Couloux A."/>
            <person name="Segurens B."/>
            <person name="Wincker P."/>
            <person name="D'Hont A."/>
            <person name="Scarpelli C."/>
            <person name="Weissenbach J."/>
            <person name="Salanoubat M."/>
            <person name="Quetier F."/>
            <person name="Yu Y."/>
            <person name="Kim H.R."/>
            <person name="Rambo T."/>
            <person name="Currie J."/>
            <person name="Collura K."/>
            <person name="Luo M."/>
            <person name="Yang T."/>
            <person name="Ammiraju J.S.S."/>
            <person name="Engler F."/>
            <person name="Soderlund C."/>
            <person name="Wing R.A."/>
            <person name="Palmer L.E."/>
            <person name="de la Bastide M."/>
            <person name="Spiegel L."/>
            <person name="Nascimento L."/>
            <person name="Zutavern T."/>
            <person name="O'Shaughnessy A."/>
            <person name="Dike S."/>
            <person name="Dedhia N."/>
            <person name="Preston R."/>
            <person name="Balija V."/>
            <person name="McCombie W.R."/>
            <person name="Chow T."/>
            <person name="Chen H."/>
            <person name="Chung M."/>
            <person name="Chen C."/>
            <person name="Shaw J."/>
            <person name="Wu H."/>
            <person name="Hsiao K."/>
            <person name="Chao Y."/>
            <person name="Chu M."/>
            <person name="Cheng C."/>
            <person name="Hour A."/>
            <person name="Lee P."/>
            <person name="Lin S."/>
            <person name="Lin Y."/>
            <person name="Liou J."/>
            <person name="Liu S."/>
            <person name="Hsing Y."/>
            <person name="Raghuvanshi S."/>
            <person name="Mohanty A."/>
            <person name="Bharti A.K."/>
            <person name="Gaur A."/>
            <person name="Gupta V."/>
            <person name="Kumar D."/>
            <person name="Ravi V."/>
            <person name="Vij S."/>
            <person name="Kapur A."/>
            <person name="Khurana P."/>
            <person name="Khurana P."/>
            <person name="Khurana J.P."/>
            <person name="Tyagi A.K."/>
            <person name="Gaikwad K."/>
            <person name="Singh A."/>
            <person name="Dalal V."/>
            <person name="Srivastava S."/>
            <person name="Dixit A."/>
            <person name="Pal A.K."/>
            <person name="Ghazi I.A."/>
            <person name="Yadav M."/>
            <person name="Pandit A."/>
            <person name="Bhargava A."/>
            <person name="Sureshbabu K."/>
            <person name="Batra K."/>
            <person name="Sharma T.R."/>
            <person name="Mohapatra T."/>
            <person name="Singh N.K."/>
            <person name="Messing J."/>
            <person name="Nelson A.B."/>
            <person name="Fuks G."/>
            <person name="Kavchok S."/>
            <person name="Keizer G."/>
            <person name="Linton E."/>
            <person name="Llaca V."/>
            <person name="Song R."/>
            <person name="Tanyolac B."/>
            <person name="Young S."/>
            <person name="Ho-Il K."/>
            <person name="Hahn J.H."/>
            <person name="Sangsakoo G."/>
            <person name="Vanavichit A."/>
            <person name="de Mattos Luiz.A.T."/>
            <person name="Zimmer P.D."/>
            <person name="Malone G."/>
            <person name="Dellagostin O."/>
            <person name="de Oliveira A.C."/>
            <person name="Bevan M."/>
            <person name="Bancroft I."/>
            <person name="Minx P."/>
            <person name="Cordum H."/>
            <person name="Wilson R."/>
            <person name="Cheng Z."/>
            <person name="Jin W."/>
            <person name="Jiang J."/>
            <person name="Leong S.A."/>
            <person name="Iwama H."/>
            <person name="Gojobori T."/>
            <person name="Itoh T."/>
            <person name="Niimura Y."/>
            <person name="Fujii Y."/>
            <person name="Habara T."/>
            <person name="Sakai H."/>
            <person name="Sato Y."/>
            <person name="Wilson G."/>
            <person name="Kumar K."/>
            <person name="McCouch S."/>
            <person name="Juretic N."/>
            <person name="Hoen D."/>
            <person name="Wright S."/>
            <person name="Bruskiewich R."/>
            <person name="Bureau T."/>
            <person name="Miyao A."/>
            <person name="Hirochika H."/>
            <person name="Nishikawa T."/>
            <person name="Kadowaki K."/>
            <person name="Sugiura M."/>
            <person name="Burr B."/>
            <person name="Sasaki T."/>
        </authorList>
    </citation>
    <scope>NUCLEOTIDE SEQUENCE [LARGE SCALE GENOMIC DNA]</scope>
    <source>
        <strain evidence="3">cv. Nipponbare</strain>
    </source>
</reference>
<feature type="compositionally biased region" description="Basic residues" evidence="1">
    <location>
        <begin position="55"/>
        <end position="65"/>
    </location>
</feature>
<dbReference type="ExpressionAtlas" id="A0A0P0XIP0">
    <property type="expression patterns" value="baseline and differential"/>
</dbReference>
<evidence type="ECO:0000313" key="2">
    <source>
        <dbReference type="EMBL" id="BAT06929.1"/>
    </source>
</evidence>
<dbReference type="Gramene" id="Os09t0129400-01">
    <property type="protein sequence ID" value="Os09t0129400-01"/>
    <property type="gene ID" value="Os09g0129400"/>
</dbReference>
<dbReference type="AlphaFoldDB" id="A0A0P0XIP0"/>
<reference evidence="2 3" key="2">
    <citation type="journal article" date="2013" name="Plant Cell Physiol.">
        <title>Rice Annotation Project Database (RAP-DB): an integrative and interactive database for rice genomics.</title>
        <authorList>
            <person name="Sakai H."/>
            <person name="Lee S.S."/>
            <person name="Tanaka T."/>
            <person name="Numa H."/>
            <person name="Kim J."/>
            <person name="Kawahara Y."/>
            <person name="Wakimoto H."/>
            <person name="Yang C.C."/>
            <person name="Iwamoto M."/>
            <person name="Abe T."/>
            <person name="Yamada Y."/>
            <person name="Muto A."/>
            <person name="Inokuchi H."/>
            <person name="Ikemura T."/>
            <person name="Matsumoto T."/>
            <person name="Sasaki T."/>
            <person name="Itoh T."/>
        </authorList>
    </citation>
    <scope>NUCLEOTIDE SEQUENCE [LARGE SCALE GENOMIC DNA]</scope>
    <source>
        <strain evidence="3">cv. Nipponbare</strain>
    </source>
</reference>
<dbReference type="Proteomes" id="UP000059680">
    <property type="component" value="Chromosome 9"/>
</dbReference>
<organism evidence="2 3">
    <name type="scientific">Oryza sativa subsp. japonica</name>
    <name type="common">Rice</name>
    <dbReference type="NCBI Taxonomy" id="39947"/>
    <lineage>
        <taxon>Eukaryota</taxon>
        <taxon>Viridiplantae</taxon>
        <taxon>Streptophyta</taxon>
        <taxon>Embryophyta</taxon>
        <taxon>Tracheophyta</taxon>
        <taxon>Spermatophyta</taxon>
        <taxon>Magnoliopsida</taxon>
        <taxon>Liliopsida</taxon>
        <taxon>Poales</taxon>
        <taxon>Poaceae</taxon>
        <taxon>BOP clade</taxon>
        <taxon>Oryzoideae</taxon>
        <taxon>Oryzeae</taxon>
        <taxon>Oryzinae</taxon>
        <taxon>Oryza</taxon>
        <taxon>Oryza sativa</taxon>
    </lineage>
</organism>
<feature type="compositionally biased region" description="Pro residues" evidence="1">
    <location>
        <begin position="1"/>
        <end position="10"/>
    </location>
</feature>
<evidence type="ECO:0000256" key="1">
    <source>
        <dbReference type="SAM" id="MobiDB-lite"/>
    </source>
</evidence>